<sequence>MEFSMVFLISALVALVHILTMLRSVLISYIKDGARLFRSYKATATGATNVNAATTTSSSLFTTALAEMEPVRSHRRSPRYSKLGYHRGIGF</sequence>
<name>A0ABR2VIW6_9FUNG</name>
<dbReference type="Proteomes" id="UP001479436">
    <property type="component" value="Unassembled WGS sequence"/>
</dbReference>
<protein>
    <recommendedName>
        <fullName evidence="4">Secreted protein</fullName>
    </recommendedName>
</protein>
<comment type="caution">
    <text evidence="2">The sequence shown here is derived from an EMBL/GenBank/DDBJ whole genome shotgun (WGS) entry which is preliminary data.</text>
</comment>
<keyword evidence="1" id="KW-1133">Transmembrane helix</keyword>
<dbReference type="EMBL" id="JASJQH010013278">
    <property type="protein sequence ID" value="KAK9659774.1"/>
    <property type="molecule type" value="Genomic_DNA"/>
</dbReference>
<organism evidence="2 3">
    <name type="scientific">Basidiobolus ranarum</name>
    <dbReference type="NCBI Taxonomy" id="34480"/>
    <lineage>
        <taxon>Eukaryota</taxon>
        <taxon>Fungi</taxon>
        <taxon>Fungi incertae sedis</taxon>
        <taxon>Zoopagomycota</taxon>
        <taxon>Entomophthoromycotina</taxon>
        <taxon>Basidiobolomycetes</taxon>
        <taxon>Basidiobolales</taxon>
        <taxon>Basidiobolaceae</taxon>
        <taxon>Basidiobolus</taxon>
    </lineage>
</organism>
<evidence type="ECO:0000256" key="1">
    <source>
        <dbReference type="SAM" id="Phobius"/>
    </source>
</evidence>
<accession>A0ABR2VIW6</accession>
<proteinExistence type="predicted"/>
<keyword evidence="1" id="KW-0472">Membrane</keyword>
<reference evidence="2 3" key="1">
    <citation type="submission" date="2023-04" db="EMBL/GenBank/DDBJ databases">
        <title>Genome of Basidiobolus ranarum AG-B5.</title>
        <authorList>
            <person name="Stajich J.E."/>
            <person name="Carter-House D."/>
            <person name="Gryganskyi A."/>
        </authorList>
    </citation>
    <scope>NUCLEOTIDE SEQUENCE [LARGE SCALE GENOMIC DNA]</scope>
    <source>
        <strain evidence="2 3">AG-B5</strain>
    </source>
</reference>
<keyword evidence="1" id="KW-0812">Transmembrane</keyword>
<feature type="transmembrane region" description="Helical" evidence="1">
    <location>
        <begin position="6"/>
        <end position="30"/>
    </location>
</feature>
<evidence type="ECO:0000313" key="2">
    <source>
        <dbReference type="EMBL" id="KAK9659774.1"/>
    </source>
</evidence>
<gene>
    <name evidence="2" type="ORF">K7432_018529</name>
</gene>
<evidence type="ECO:0000313" key="3">
    <source>
        <dbReference type="Proteomes" id="UP001479436"/>
    </source>
</evidence>
<evidence type="ECO:0008006" key="4">
    <source>
        <dbReference type="Google" id="ProtNLM"/>
    </source>
</evidence>
<keyword evidence="3" id="KW-1185">Reference proteome</keyword>